<dbReference type="EMBL" id="SGXE01000005">
    <property type="protein sequence ID" value="RZS91862.1"/>
    <property type="molecule type" value="Genomic_DNA"/>
</dbReference>
<protein>
    <recommendedName>
        <fullName evidence="3">DUF2199 domain-containing protein</fullName>
    </recommendedName>
</protein>
<dbReference type="Proteomes" id="UP000292262">
    <property type="component" value="Unassembled WGS sequence"/>
</dbReference>
<dbReference type="AlphaFoldDB" id="A0A4Q7NZJ6"/>
<organism evidence="1 2">
    <name type="scientific">Aquimarina brevivitae</name>
    <dbReference type="NCBI Taxonomy" id="323412"/>
    <lineage>
        <taxon>Bacteria</taxon>
        <taxon>Pseudomonadati</taxon>
        <taxon>Bacteroidota</taxon>
        <taxon>Flavobacteriia</taxon>
        <taxon>Flavobacteriales</taxon>
        <taxon>Flavobacteriaceae</taxon>
        <taxon>Aquimarina</taxon>
    </lineage>
</organism>
<keyword evidence="2" id="KW-1185">Reference proteome</keyword>
<evidence type="ECO:0000313" key="1">
    <source>
        <dbReference type="EMBL" id="RZS91862.1"/>
    </source>
</evidence>
<gene>
    <name evidence="1" type="ORF">EV197_2965</name>
</gene>
<dbReference type="RefSeq" id="WP_242610747.1">
    <property type="nucleotide sequence ID" value="NZ_SGXE01000005.1"/>
</dbReference>
<dbReference type="InterPro" id="IPR018697">
    <property type="entry name" value="DUF2199"/>
</dbReference>
<evidence type="ECO:0008006" key="3">
    <source>
        <dbReference type="Google" id="ProtNLM"/>
    </source>
</evidence>
<proteinExistence type="predicted"/>
<evidence type="ECO:0000313" key="2">
    <source>
        <dbReference type="Proteomes" id="UP000292262"/>
    </source>
</evidence>
<comment type="caution">
    <text evidence="1">The sequence shown here is derived from an EMBL/GenBank/DDBJ whole genome shotgun (WGS) entry which is preliminary data.</text>
</comment>
<sequence>MFWKKWKKKERIETVDLTENGFLINYNGEISQFEWNEIDKLTGFKFDRLTIDEICLNIEAENKIAIATEDFIGWRKFMTELLNKFPEIDKNWEGIIAQSPFKRNETVLFSRIKTEGVFNCTECGKVHSEWPALAFSSPANYHNLSDDEKSKIGKLDTDFCEIHYKDQIDRFIRVTLTQKVKDACETLEYGLWVSLSEKSYLDYKENYNNPNHKTGYFGWLCSNIPQYGETISIPCDVMTRTGNSRPEIFPHQDFDHPFVRDYYYGITKKDAEKRINEMIKNLG</sequence>
<dbReference type="Pfam" id="PF09965">
    <property type="entry name" value="DUF2199"/>
    <property type="match status" value="1"/>
</dbReference>
<accession>A0A4Q7NZJ6</accession>
<reference evidence="1 2" key="1">
    <citation type="submission" date="2019-02" db="EMBL/GenBank/DDBJ databases">
        <title>Genomic Encyclopedia of Type Strains, Phase IV (KMG-IV): sequencing the most valuable type-strain genomes for metagenomic binning, comparative biology and taxonomic classification.</title>
        <authorList>
            <person name="Goeker M."/>
        </authorList>
    </citation>
    <scope>NUCLEOTIDE SEQUENCE [LARGE SCALE GENOMIC DNA]</scope>
    <source>
        <strain evidence="1 2">DSM 17196</strain>
    </source>
</reference>
<name>A0A4Q7NZJ6_9FLAO</name>